<evidence type="ECO:0000313" key="1">
    <source>
        <dbReference type="EMBL" id="KAJ7546763.1"/>
    </source>
</evidence>
<dbReference type="Proteomes" id="UP001162992">
    <property type="component" value="Chromosome 8"/>
</dbReference>
<comment type="caution">
    <text evidence="1">The sequence shown here is derived from an EMBL/GenBank/DDBJ whole genome shotgun (WGS) entry which is preliminary data.</text>
</comment>
<sequence length="123" mass="13180">MDGYVKAQDLWLHLSLEHVELWTLGISLSLSLLEASFELGARGIVDLGSKCLINFGGFQTIKLLCVLLHDTIESVRGSFTMSYVLHKKGGGGVAFSASTGSGICPPYVGMRPLHVTADGNRNS</sequence>
<keyword evidence="2" id="KW-1185">Reference proteome</keyword>
<organism evidence="1 2">
    <name type="scientific">Diphasiastrum complanatum</name>
    <name type="common">Issler's clubmoss</name>
    <name type="synonym">Lycopodium complanatum</name>
    <dbReference type="NCBI Taxonomy" id="34168"/>
    <lineage>
        <taxon>Eukaryota</taxon>
        <taxon>Viridiplantae</taxon>
        <taxon>Streptophyta</taxon>
        <taxon>Embryophyta</taxon>
        <taxon>Tracheophyta</taxon>
        <taxon>Lycopodiopsida</taxon>
        <taxon>Lycopodiales</taxon>
        <taxon>Lycopodiaceae</taxon>
        <taxon>Lycopodioideae</taxon>
        <taxon>Diphasiastrum</taxon>
    </lineage>
</organism>
<proteinExistence type="predicted"/>
<dbReference type="EMBL" id="CM055099">
    <property type="protein sequence ID" value="KAJ7546763.1"/>
    <property type="molecule type" value="Genomic_DNA"/>
</dbReference>
<protein>
    <submittedName>
        <fullName evidence="1">Uncharacterized protein</fullName>
    </submittedName>
</protein>
<gene>
    <name evidence="1" type="ORF">O6H91_08G053600</name>
</gene>
<evidence type="ECO:0000313" key="2">
    <source>
        <dbReference type="Proteomes" id="UP001162992"/>
    </source>
</evidence>
<reference evidence="2" key="1">
    <citation type="journal article" date="2024" name="Proc. Natl. Acad. Sci. U.S.A.">
        <title>Extraordinary preservation of gene collinearity over three hundred million years revealed in homosporous lycophytes.</title>
        <authorList>
            <person name="Li C."/>
            <person name="Wickell D."/>
            <person name="Kuo L.Y."/>
            <person name="Chen X."/>
            <person name="Nie B."/>
            <person name="Liao X."/>
            <person name="Peng D."/>
            <person name="Ji J."/>
            <person name="Jenkins J."/>
            <person name="Williams M."/>
            <person name="Shu S."/>
            <person name="Plott C."/>
            <person name="Barry K."/>
            <person name="Rajasekar S."/>
            <person name="Grimwood J."/>
            <person name="Han X."/>
            <person name="Sun S."/>
            <person name="Hou Z."/>
            <person name="He W."/>
            <person name="Dai G."/>
            <person name="Sun C."/>
            <person name="Schmutz J."/>
            <person name="Leebens-Mack J.H."/>
            <person name="Li F.W."/>
            <person name="Wang L."/>
        </authorList>
    </citation>
    <scope>NUCLEOTIDE SEQUENCE [LARGE SCALE GENOMIC DNA]</scope>
    <source>
        <strain evidence="2">cv. PW_Plant_1</strain>
    </source>
</reference>
<accession>A0ACC2CXL8</accession>
<name>A0ACC2CXL8_DIPCM</name>